<organism evidence="2 3">
    <name type="scientific">Cicer arietinum</name>
    <name type="common">Chickpea</name>
    <name type="synonym">Garbanzo</name>
    <dbReference type="NCBI Taxonomy" id="3827"/>
    <lineage>
        <taxon>Eukaryota</taxon>
        <taxon>Viridiplantae</taxon>
        <taxon>Streptophyta</taxon>
        <taxon>Embryophyta</taxon>
        <taxon>Tracheophyta</taxon>
        <taxon>Spermatophyta</taxon>
        <taxon>Magnoliopsida</taxon>
        <taxon>eudicotyledons</taxon>
        <taxon>Gunneridae</taxon>
        <taxon>Pentapetalae</taxon>
        <taxon>rosids</taxon>
        <taxon>fabids</taxon>
        <taxon>Fabales</taxon>
        <taxon>Fabaceae</taxon>
        <taxon>Papilionoideae</taxon>
        <taxon>50 kb inversion clade</taxon>
        <taxon>NPAAA clade</taxon>
        <taxon>Hologalegina</taxon>
        <taxon>IRL clade</taxon>
        <taxon>Cicereae</taxon>
        <taxon>Cicer</taxon>
    </lineage>
</organism>
<name>A0A1S2XJV9_CICAR</name>
<keyword evidence="2" id="KW-1185">Reference proteome</keyword>
<dbReference type="KEGG" id="cam:101508182"/>
<feature type="compositionally biased region" description="Basic and acidic residues" evidence="1">
    <location>
        <begin position="57"/>
        <end position="84"/>
    </location>
</feature>
<reference evidence="3" key="2">
    <citation type="submission" date="2025-08" db="UniProtKB">
        <authorList>
            <consortium name="RefSeq"/>
        </authorList>
    </citation>
    <scope>IDENTIFICATION</scope>
    <source>
        <tissue evidence="3">Etiolated seedlings</tissue>
    </source>
</reference>
<dbReference type="Proteomes" id="UP000087171">
    <property type="component" value="Chromosome Ca2"/>
</dbReference>
<accession>A0A1S2XJV9</accession>
<evidence type="ECO:0000256" key="1">
    <source>
        <dbReference type="SAM" id="MobiDB-lite"/>
    </source>
</evidence>
<dbReference type="GeneID" id="101508182"/>
<reference evidence="2" key="1">
    <citation type="journal article" date="2013" name="Nat. Biotechnol.">
        <title>Draft genome sequence of chickpea (Cicer arietinum) provides a resource for trait improvement.</title>
        <authorList>
            <person name="Varshney R.K."/>
            <person name="Song C."/>
            <person name="Saxena R.K."/>
            <person name="Azam S."/>
            <person name="Yu S."/>
            <person name="Sharpe A.G."/>
            <person name="Cannon S."/>
            <person name="Baek J."/>
            <person name="Rosen B.D."/>
            <person name="Tar'an B."/>
            <person name="Millan T."/>
            <person name="Zhang X."/>
            <person name="Ramsay L.D."/>
            <person name="Iwata A."/>
            <person name="Wang Y."/>
            <person name="Nelson W."/>
            <person name="Farmer A.D."/>
            <person name="Gaur P.M."/>
            <person name="Soderlund C."/>
            <person name="Penmetsa R.V."/>
            <person name="Xu C."/>
            <person name="Bharti A.K."/>
            <person name="He W."/>
            <person name="Winter P."/>
            <person name="Zhao S."/>
            <person name="Hane J.K."/>
            <person name="Carrasquilla-Garcia N."/>
            <person name="Condie J.A."/>
            <person name="Upadhyaya H.D."/>
            <person name="Luo M.C."/>
            <person name="Thudi M."/>
            <person name="Gowda C.L."/>
            <person name="Singh N.P."/>
            <person name="Lichtenzveig J."/>
            <person name="Gali K.K."/>
            <person name="Rubio J."/>
            <person name="Nadarajan N."/>
            <person name="Dolezel J."/>
            <person name="Bansal K.C."/>
            <person name="Xu X."/>
            <person name="Edwards D."/>
            <person name="Zhang G."/>
            <person name="Kahl G."/>
            <person name="Gil J."/>
            <person name="Singh K.B."/>
            <person name="Datta S.K."/>
            <person name="Jackson S.A."/>
            <person name="Wang J."/>
            <person name="Cook D.R."/>
        </authorList>
    </citation>
    <scope>NUCLEOTIDE SEQUENCE [LARGE SCALE GENOMIC DNA]</scope>
    <source>
        <strain evidence="2">cv. CDC Frontier</strain>
    </source>
</reference>
<protein>
    <submittedName>
        <fullName evidence="3">Uncharacterized protein LOC101508182</fullName>
    </submittedName>
</protein>
<dbReference type="PaxDb" id="3827-XP_004490461.1"/>
<dbReference type="OrthoDB" id="678007at2759"/>
<evidence type="ECO:0000313" key="3">
    <source>
        <dbReference type="RefSeq" id="XP_004490461.1"/>
    </source>
</evidence>
<proteinExistence type="predicted"/>
<sequence>MEEVGSSSSTPLSNHNKSSVGSRLKRSCLSFAVSTQETFRYIKAFLVGQAKTISARNEKEASEAELEATKKQVEAADAAEDIKNRLNHPPNV</sequence>
<feature type="region of interest" description="Disordered" evidence="1">
    <location>
        <begin position="57"/>
        <end position="92"/>
    </location>
</feature>
<feature type="compositionally biased region" description="Polar residues" evidence="1">
    <location>
        <begin position="1"/>
        <end position="21"/>
    </location>
</feature>
<evidence type="ECO:0000313" key="2">
    <source>
        <dbReference type="Proteomes" id="UP000087171"/>
    </source>
</evidence>
<gene>
    <name evidence="3" type="primary">LOC101508182</name>
</gene>
<feature type="region of interest" description="Disordered" evidence="1">
    <location>
        <begin position="1"/>
        <end position="23"/>
    </location>
</feature>
<dbReference type="RefSeq" id="XP_004490461.1">
    <property type="nucleotide sequence ID" value="XM_004490404.3"/>
</dbReference>
<dbReference type="AlphaFoldDB" id="A0A1S2XJV9"/>
<dbReference type="eggNOG" id="ENOG502SFI7">
    <property type="taxonomic scope" value="Eukaryota"/>
</dbReference>